<dbReference type="Gene3D" id="1.10.10.60">
    <property type="entry name" value="Homeodomain-like"/>
    <property type="match status" value="3"/>
</dbReference>
<dbReference type="PROSITE" id="PS51294">
    <property type="entry name" value="HTH_MYB"/>
    <property type="match status" value="3"/>
</dbReference>
<dbReference type="PANTHER" id="PTHR45614:SF25">
    <property type="entry name" value="MYB PROTEIN"/>
    <property type="match status" value="1"/>
</dbReference>
<dbReference type="SMART" id="SM00717">
    <property type="entry name" value="SANT"/>
    <property type="match status" value="3"/>
</dbReference>
<reference evidence="6" key="1">
    <citation type="submission" date="2016-10" db="EMBL/GenBank/DDBJ databases">
        <authorList>
            <person name="Benchimol M."/>
            <person name="Almeida L.G."/>
            <person name="Vasconcelos A.T."/>
            <person name="Perreira-Neves A."/>
            <person name="Rosa I.A."/>
            <person name="Tasca T."/>
            <person name="Bogo M.R."/>
            <person name="de Souza W."/>
        </authorList>
    </citation>
    <scope>NUCLEOTIDE SEQUENCE [LARGE SCALE GENOMIC DNA]</scope>
    <source>
        <strain evidence="6">K</strain>
    </source>
</reference>
<dbReference type="GeneID" id="94846959"/>
<dbReference type="FunFam" id="1.10.10.60:FF:000010">
    <property type="entry name" value="Transcriptional activator Myb isoform A"/>
    <property type="match status" value="1"/>
</dbReference>
<dbReference type="InterPro" id="IPR050560">
    <property type="entry name" value="MYB_TF"/>
</dbReference>
<dbReference type="Proteomes" id="UP000179807">
    <property type="component" value="Unassembled WGS sequence"/>
</dbReference>
<feature type="domain" description="Myb-like" evidence="4">
    <location>
        <begin position="48"/>
        <end position="99"/>
    </location>
</feature>
<dbReference type="GO" id="GO:0000978">
    <property type="term" value="F:RNA polymerase II cis-regulatory region sequence-specific DNA binding"/>
    <property type="evidence" value="ECO:0007669"/>
    <property type="project" value="TreeGrafter"/>
</dbReference>
<dbReference type="AlphaFoldDB" id="A0A1J4JCA7"/>
<keyword evidence="1" id="KW-0677">Repeat</keyword>
<feature type="domain" description="HTH myb-type" evidence="5">
    <location>
        <begin position="48"/>
        <end position="103"/>
    </location>
</feature>
<gene>
    <name evidence="6" type="ORF">TRFO_38779</name>
</gene>
<dbReference type="CDD" id="cd00167">
    <property type="entry name" value="SANT"/>
    <property type="match status" value="3"/>
</dbReference>
<protein>
    <submittedName>
        <fullName evidence="6">Myb-like DNA-binding domain containing protein</fullName>
    </submittedName>
</protein>
<evidence type="ECO:0000313" key="7">
    <source>
        <dbReference type="Proteomes" id="UP000179807"/>
    </source>
</evidence>
<dbReference type="Pfam" id="PF00249">
    <property type="entry name" value="Myb_DNA-binding"/>
    <property type="match status" value="1"/>
</dbReference>
<dbReference type="InterPro" id="IPR017930">
    <property type="entry name" value="Myb_dom"/>
</dbReference>
<feature type="domain" description="Myb-like" evidence="4">
    <location>
        <begin position="1"/>
        <end position="47"/>
    </location>
</feature>
<dbReference type="PROSITE" id="PS50090">
    <property type="entry name" value="MYB_LIKE"/>
    <property type="match status" value="3"/>
</dbReference>
<dbReference type="RefSeq" id="XP_068348182.1">
    <property type="nucleotide sequence ID" value="XM_068512255.1"/>
</dbReference>
<dbReference type="Pfam" id="PF13921">
    <property type="entry name" value="Myb_DNA-bind_6"/>
    <property type="match status" value="1"/>
</dbReference>
<feature type="domain" description="HTH myb-type" evidence="5">
    <location>
        <begin position="105"/>
        <end position="154"/>
    </location>
</feature>
<dbReference type="InterPro" id="IPR009057">
    <property type="entry name" value="Homeodomain-like_sf"/>
</dbReference>
<evidence type="ECO:0000256" key="3">
    <source>
        <dbReference type="SAM" id="MobiDB-lite"/>
    </source>
</evidence>
<dbReference type="SUPFAM" id="SSF46689">
    <property type="entry name" value="Homeodomain-like"/>
    <property type="match status" value="2"/>
</dbReference>
<evidence type="ECO:0000313" key="6">
    <source>
        <dbReference type="EMBL" id="OHS95045.1"/>
    </source>
</evidence>
<dbReference type="OrthoDB" id="2143914at2759"/>
<sequence length="313" mass="35739">MRRFWTEEEDTILRKFVLAHGKQWNIVASKLPRRTPSQIQARWEKCLNPSLVKGPFTAEEDQLILEFVEKNGPHSWPNISKLIPARSPKQCRERWFNHLNPNVLKSAWSYQEDSIIFMQYNLHGPKWSLIAKMLPGRTDNAVKNRWHSSLSKRIKIDQNGKQILAQDNSKRNHHKYENSRPPQISSSSLKKEEVKGSENNSNQSDQEESSDALLHSQPSAQNQNFDFPSVGRPDPQKLTLIIPESPSINDTPLFSPSGLLTDRFGETNMISPLSPGENLFMKPDSFELLVSPTRIPGESLFSPLCSLEGDFTI</sequence>
<dbReference type="GO" id="GO:0005634">
    <property type="term" value="C:nucleus"/>
    <property type="evidence" value="ECO:0007669"/>
    <property type="project" value="TreeGrafter"/>
</dbReference>
<feature type="domain" description="Myb-like" evidence="4">
    <location>
        <begin position="100"/>
        <end position="150"/>
    </location>
</feature>
<accession>A0A1J4JCA7</accession>
<name>A0A1J4JCA7_9EUKA</name>
<organism evidence="6 7">
    <name type="scientific">Tritrichomonas foetus</name>
    <dbReference type="NCBI Taxonomy" id="1144522"/>
    <lineage>
        <taxon>Eukaryota</taxon>
        <taxon>Metamonada</taxon>
        <taxon>Parabasalia</taxon>
        <taxon>Tritrichomonadida</taxon>
        <taxon>Tritrichomonadidae</taxon>
        <taxon>Tritrichomonas</taxon>
    </lineage>
</organism>
<keyword evidence="2" id="KW-0238">DNA-binding</keyword>
<evidence type="ECO:0000259" key="5">
    <source>
        <dbReference type="PROSITE" id="PS51294"/>
    </source>
</evidence>
<evidence type="ECO:0000256" key="1">
    <source>
        <dbReference type="ARBA" id="ARBA00022737"/>
    </source>
</evidence>
<dbReference type="PANTHER" id="PTHR45614">
    <property type="entry name" value="MYB PROTEIN-RELATED"/>
    <property type="match status" value="1"/>
</dbReference>
<proteinExistence type="predicted"/>
<keyword evidence="7" id="KW-1185">Reference proteome</keyword>
<feature type="region of interest" description="Disordered" evidence="3">
    <location>
        <begin position="157"/>
        <end position="214"/>
    </location>
</feature>
<dbReference type="VEuPathDB" id="TrichDB:TRFO_38779"/>
<comment type="caution">
    <text evidence="6">The sequence shown here is derived from an EMBL/GenBank/DDBJ whole genome shotgun (WGS) entry which is preliminary data.</text>
</comment>
<dbReference type="EMBL" id="MLAK01001270">
    <property type="protein sequence ID" value="OHS95045.1"/>
    <property type="molecule type" value="Genomic_DNA"/>
</dbReference>
<feature type="domain" description="HTH myb-type" evidence="5">
    <location>
        <begin position="1"/>
        <end position="47"/>
    </location>
</feature>
<evidence type="ECO:0000259" key="4">
    <source>
        <dbReference type="PROSITE" id="PS50090"/>
    </source>
</evidence>
<evidence type="ECO:0000256" key="2">
    <source>
        <dbReference type="ARBA" id="ARBA00023125"/>
    </source>
</evidence>
<dbReference type="GO" id="GO:0000981">
    <property type="term" value="F:DNA-binding transcription factor activity, RNA polymerase II-specific"/>
    <property type="evidence" value="ECO:0007669"/>
    <property type="project" value="TreeGrafter"/>
</dbReference>
<dbReference type="InterPro" id="IPR001005">
    <property type="entry name" value="SANT/Myb"/>
</dbReference>